<dbReference type="Pfam" id="PF14223">
    <property type="entry name" value="Retrotran_gag_2"/>
    <property type="match status" value="1"/>
</dbReference>
<dbReference type="PANTHER" id="PTHR45835:SF99">
    <property type="entry name" value="CHROMO DOMAIN-CONTAINING PROTEIN-RELATED"/>
    <property type="match status" value="1"/>
</dbReference>
<dbReference type="InterPro" id="IPR001584">
    <property type="entry name" value="Integrase_cat-core"/>
</dbReference>
<accession>A0A6L2LWN5</accession>
<gene>
    <name evidence="4" type="ORF">Tci_036543</name>
</gene>
<evidence type="ECO:0000313" key="4">
    <source>
        <dbReference type="EMBL" id="GEU64565.1"/>
    </source>
</evidence>
<keyword evidence="4" id="KW-0808">Transferase</keyword>
<dbReference type="GO" id="GO:0003964">
    <property type="term" value="F:RNA-directed DNA polymerase activity"/>
    <property type="evidence" value="ECO:0007669"/>
    <property type="project" value="UniProtKB-KW"/>
</dbReference>
<feature type="domain" description="Integrase catalytic" evidence="3">
    <location>
        <begin position="1"/>
        <end position="151"/>
    </location>
</feature>
<protein>
    <submittedName>
        <fullName evidence="4">Putative reverse transcriptase domain-containing protein</fullName>
    </submittedName>
</protein>
<name>A0A6L2LWN5_TANCI</name>
<evidence type="ECO:0000256" key="2">
    <source>
        <dbReference type="SAM" id="MobiDB-lite"/>
    </source>
</evidence>
<proteinExistence type="predicted"/>
<dbReference type="Gene3D" id="3.30.420.10">
    <property type="entry name" value="Ribonuclease H-like superfamily/Ribonuclease H"/>
    <property type="match status" value="1"/>
</dbReference>
<organism evidence="4">
    <name type="scientific">Tanacetum cinerariifolium</name>
    <name type="common">Dalmatian daisy</name>
    <name type="synonym">Chrysanthemum cinerariifolium</name>
    <dbReference type="NCBI Taxonomy" id="118510"/>
    <lineage>
        <taxon>Eukaryota</taxon>
        <taxon>Viridiplantae</taxon>
        <taxon>Streptophyta</taxon>
        <taxon>Embryophyta</taxon>
        <taxon>Tracheophyta</taxon>
        <taxon>Spermatophyta</taxon>
        <taxon>Magnoliopsida</taxon>
        <taxon>eudicotyledons</taxon>
        <taxon>Gunneridae</taxon>
        <taxon>Pentapetalae</taxon>
        <taxon>asterids</taxon>
        <taxon>campanulids</taxon>
        <taxon>Asterales</taxon>
        <taxon>Asteraceae</taxon>
        <taxon>Asteroideae</taxon>
        <taxon>Anthemideae</taxon>
        <taxon>Anthemidinae</taxon>
        <taxon>Tanacetum</taxon>
    </lineage>
</organism>
<dbReference type="GO" id="GO:0015074">
    <property type="term" value="P:DNA integration"/>
    <property type="evidence" value="ECO:0007669"/>
    <property type="project" value="InterPro"/>
</dbReference>
<dbReference type="Pfam" id="PF24626">
    <property type="entry name" value="SH3_Tf2-1"/>
    <property type="match status" value="1"/>
</dbReference>
<dbReference type="PANTHER" id="PTHR45835">
    <property type="entry name" value="YALI0A06105P"/>
    <property type="match status" value="1"/>
</dbReference>
<dbReference type="InterPro" id="IPR036397">
    <property type="entry name" value="RNaseH_sf"/>
</dbReference>
<dbReference type="AlphaFoldDB" id="A0A6L2LWN5"/>
<keyword evidence="4" id="KW-0548">Nucleotidyltransferase</keyword>
<feature type="coiled-coil region" evidence="1">
    <location>
        <begin position="555"/>
        <end position="596"/>
    </location>
</feature>
<evidence type="ECO:0000259" key="3">
    <source>
        <dbReference type="PROSITE" id="PS50994"/>
    </source>
</evidence>
<dbReference type="SUPFAM" id="SSF53098">
    <property type="entry name" value="Ribonuclease H-like"/>
    <property type="match status" value="1"/>
</dbReference>
<dbReference type="PROSITE" id="PS50994">
    <property type="entry name" value="INTEGRASE"/>
    <property type="match status" value="1"/>
</dbReference>
<dbReference type="InterPro" id="IPR012337">
    <property type="entry name" value="RNaseH-like_sf"/>
</dbReference>
<dbReference type="EMBL" id="BKCJ010005043">
    <property type="protein sequence ID" value="GEU64565.1"/>
    <property type="molecule type" value="Genomic_DNA"/>
</dbReference>
<evidence type="ECO:0000256" key="1">
    <source>
        <dbReference type="SAM" id="Coils"/>
    </source>
</evidence>
<sequence>MNFVTKFPRTSSGHDTIWDIVDRLTKSTHFLPMRENYKMDRLARLYLNEIVARHGVPISIISNHDNRFTSRFGQSIQEALGTCLDMSTAYHPQTDGQSECTINTLEDMLRAYVLDFRGSWDVHVLLVEILYNNSYHSSVRCAQFEALYGRKCRSPIMWPEINDRLKAALDHQKGYVDMRRKPLEFSVGDHVLLKVSPWKGVVRYGKKGKLAPRFVRPFEIIEKVGLVAYRLDFLKELNGVHDMFHVSNLKKCLANPTLQVPLEEIRVDAKLNFVEKHVEILERKFKKLKRSEVELPSSSPQVVSAAKLPILNPDEFDIWKMRIEQYFLMTDYSLWEVILNGDSLAPTRVITAEQRLARKNELKARGTLLMSLPDKHQLNYNTHKDAKTLMEAIKKRFGGNTETKKVQKTLLKQQYENLTCSSSESLDQIHYRQHKLISQLESLRVSLSQEDMNLKGQEGILEPMDLLPWDLIYPRWSVTTFTGNDTLQRSVGLLKIPEGMVHLSLKGGIFQSRLLHQIHWFPNVIEWAAMTGVFKQMRNLPTMLLWLSLLQVLLLTMRDNALVSLRQNLEEAKQERDDLKLKLEKFQTSFKNLNELLASQTNAKTGLGYNSQVFSRAMFDCDDYLLSGSDESFPPSPIYDRYQSGNGYHVVPPPYTGTFMPPKPDLVFNNAPNDVETVHTAFNVKLSPTKPDQDLSHSHRPLAPIIKD</sequence>
<keyword evidence="1" id="KW-0175">Coiled coil</keyword>
<dbReference type="GO" id="GO:0003676">
    <property type="term" value="F:nucleic acid binding"/>
    <property type="evidence" value="ECO:0007669"/>
    <property type="project" value="InterPro"/>
</dbReference>
<reference evidence="4" key="1">
    <citation type="journal article" date="2019" name="Sci. Rep.">
        <title>Draft genome of Tanacetum cinerariifolium, the natural source of mosquito coil.</title>
        <authorList>
            <person name="Yamashiro T."/>
            <person name="Shiraishi A."/>
            <person name="Satake H."/>
            <person name="Nakayama K."/>
        </authorList>
    </citation>
    <scope>NUCLEOTIDE SEQUENCE</scope>
</reference>
<feature type="region of interest" description="Disordered" evidence="2">
    <location>
        <begin position="686"/>
        <end position="708"/>
    </location>
</feature>
<dbReference type="InterPro" id="IPR056924">
    <property type="entry name" value="SH3_Tf2-1"/>
</dbReference>
<keyword evidence="4" id="KW-0695">RNA-directed DNA polymerase</keyword>
<comment type="caution">
    <text evidence="4">The sequence shown here is derived from an EMBL/GenBank/DDBJ whole genome shotgun (WGS) entry which is preliminary data.</text>
</comment>